<protein>
    <submittedName>
        <fullName evidence="1">Uncharacterized protein</fullName>
    </submittedName>
</protein>
<feature type="non-terminal residue" evidence="1">
    <location>
        <position position="108"/>
    </location>
</feature>
<reference evidence="1" key="1">
    <citation type="journal article" date="2012" name="PLoS ONE">
        <title>Gene sets for utilization of primary and secondary nutrition supplies in the distal gut of endangered iberian lynx.</title>
        <authorList>
            <person name="Alcaide M."/>
            <person name="Messina E."/>
            <person name="Richter M."/>
            <person name="Bargiela R."/>
            <person name="Peplies J."/>
            <person name="Huws S.A."/>
            <person name="Newbold C.J."/>
            <person name="Golyshin P.N."/>
            <person name="Simon M.A."/>
            <person name="Lopez G."/>
            <person name="Yakimov M.M."/>
            <person name="Ferrer M."/>
        </authorList>
    </citation>
    <scope>NUCLEOTIDE SEQUENCE</scope>
</reference>
<dbReference type="EMBL" id="AMCI01002039">
    <property type="protein sequence ID" value="EJX03776.1"/>
    <property type="molecule type" value="Genomic_DNA"/>
</dbReference>
<comment type="caution">
    <text evidence="1">The sequence shown here is derived from an EMBL/GenBank/DDBJ whole genome shotgun (WGS) entry which is preliminary data.</text>
</comment>
<organism evidence="1">
    <name type="scientific">gut metagenome</name>
    <dbReference type="NCBI Taxonomy" id="749906"/>
    <lineage>
        <taxon>unclassified sequences</taxon>
        <taxon>metagenomes</taxon>
        <taxon>organismal metagenomes</taxon>
    </lineage>
</organism>
<proteinExistence type="predicted"/>
<dbReference type="AlphaFoldDB" id="J9CU77"/>
<sequence length="108" mass="12272">MVKLRFLLMAALTAAASTQLYAGWRVVIDKKCIKIVSSNLASQQLIEDQHNARLDTIAEKQKKVELYSVSMATMKELYKLSMQNIYGFGTESLYYKEIGMCALDIIRD</sequence>
<gene>
    <name evidence="1" type="ORF">EVA_08119</name>
</gene>
<accession>J9CU77</accession>
<evidence type="ECO:0000313" key="1">
    <source>
        <dbReference type="EMBL" id="EJX03776.1"/>
    </source>
</evidence>
<name>J9CU77_9ZZZZ</name>